<feature type="domain" description="HAMP" evidence="16">
    <location>
        <begin position="177"/>
        <end position="231"/>
    </location>
</feature>
<dbReference type="Pfam" id="PF00672">
    <property type="entry name" value="HAMP"/>
    <property type="match status" value="1"/>
</dbReference>
<sequence>MNLRKKINLYTSVLFAFLLILMNISVYVFFSRLIFENEYTSISNEIHKITAIAHESMGTVPEDDLLRAFVPVNGMVRIVAEDRKVISAVTSSDEQELSRDQAEFFNGEVISTLEQDNSLYVLSSVPIVLPDGAIGNLQLTRSMETAAGILKTLRIVLGSVTLLAMIPVLVSSAFLSKIITNPVTSMTTTMREIRESGQFKRLTLEGKSKDELYQMGETFNHMIDLLEANFEKQKQFVSNASHELKTPLTVIESYSSLLKRRGLKEPSLFNESIDAIHSEAIRMREMTEQLLLLARHDEQHKLYIKSIDLKGFLRQIIRTYGEVYKRTIDLEADIEGVTFVQTDENKLKQLLFIFFDNARKYSDDVITVSAGIKEYEAYIRIKDRGIGIPGDELPKVFDRFYRVDKARNRKTGGSGIGLSIAKEIAEAIAVRIKLESTEGEGTAVTLFLKIT</sequence>
<evidence type="ECO:0000256" key="10">
    <source>
        <dbReference type="ARBA" id="ARBA00022840"/>
    </source>
</evidence>
<proteinExistence type="predicted"/>
<dbReference type="AlphaFoldDB" id="A0A2V2ZZK1"/>
<evidence type="ECO:0000256" key="6">
    <source>
        <dbReference type="ARBA" id="ARBA00022679"/>
    </source>
</evidence>
<dbReference type="InterPro" id="IPR036890">
    <property type="entry name" value="HATPase_C_sf"/>
</dbReference>
<dbReference type="OrthoDB" id="9786919at2"/>
<dbReference type="GO" id="GO:0005886">
    <property type="term" value="C:plasma membrane"/>
    <property type="evidence" value="ECO:0007669"/>
    <property type="project" value="UniProtKB-SubCell"/>
</dbReference>
<dbReference type="InterPro" id="IPR005467">
    <property type="entry name" value="His_kinase_dom"/>
</dbReference>
<evidence type="ECO:0000259" key="15">
    <source>
        <dbReference type="PROSITE" id="PS50109"/>
    </source>
</evidence>
<dbReference type="InterPro" id="IPR003661">
    <property type="entry name" value="HisK_dim/P_dom"/>
</dbReference>
<feature type="transmembrane region" description="Helical" evidence="14">
    <location>
        <begin position="7"/>
        <end position="30"/>
    </location>
</feature>
<name>A0A2V2ZZK1_9BACI</name>
<evidence type="ECO:0000256" key="1">
    <source>
        <dbReference type="ARBA" id="ARBA00000085"/>
    </source>
</evidence>
<comment type="caution">
    <text evidence="17">The sequence shown here is derived from an EMBL/GenBank/DDBJ whole genome shotgun (WGS) entry which is preliminary data.</text>
</comment>
<evidence type="ECO:0000256" key="2">
    <source>
        <dbReference type="ARBA" id="ARBA00004651"/>
    </source>
</evidence>
<dbReference type="EMBL" id="QGTW01000007">
    <property type="protein sequence ID" value="PWW27900.1"/>
    <property type="molecule type" value="Genomic_DNA"/>
</dbReference>
<dbReference type="GO" id="GO:0000155">
    <property type="term" value="F:phosphorelay sensor kinase activity"/>
    <property type="evidence" value="ECO:0007669"/>
    <property type="project" value="InterPro"/>
</dbReference>
<keyword evidence="8" id="KW-0547">Nucleotide-binding</keyword>
<evidence type="ECO:0000256" key="11">
    <source>
        <dbReference type="ARBA" id="ARBA00022989"/>
    </source>
</evidence>
<comment type="subcellular location">
    <subcellularLocation>
        <location evidence="2">Cell membrane</location>
        <topology evidence="2">Multi-pass membrane protein</topology>
    </subcellularLocation>
</comment>
<keyword evidence="10" id="KW-0067">ATP-binding</keyword>
<dbReference type="FunFam" id="3.30.565.10:FF:000006">
    <property type="entry name" value="Sensor histidine kinase WalK"/>
    <property type="match status" value="1"/>
</dbReference>
<keyword evidence="9 17" id="KW-0418">Kinase</keyword>
<dbReference type="PROSITE" id="PS50109">
    <property type="entry name" value="HIS_KIN"/>
    <property type="match status" value="1"/>
</dbReference>
<dbReference type="CDD" id="cd00075">
    <property type="entry name" value="HATPase"/>
    <property type="match status" value="1"/>
</dbReference>
<dbReference type="Gene3D" id="6.10.340.10">
    <property type="match status" value="1"/>
</dbReference>
<evidence type="ECO:0000256" key="5">
    <source>
        <dbReference type="ARBA" id="ARBA00022553"/>
    </source>
</evidence>
<reference evidence="17 18" key="1">
    <citation type="submission" date="2018-05" db="EMBL/GenBank/DDBJ databases">
        <title>Freshwater and sediment microbial communities from various areas in North America, analyzing microbe dynamics in response to fracking.</title>
        <authorList>
            <person name="Lamendella R."/>
        </authorList>
    </citation>
    <scope>NUCLEOTIDE SEQUENCE [LARGE SCALE GENOMIC DNA]</scope>
    <source>
        <strain evidence="17 18">15_TX</strain>
    </source>
</reference>
<dbReference type="PANTHER" id="PTHR45436:SF5">
    <property type="entry name" value="SENSOR HISTIDINE KINASE TRCS"/>
    <property type="match status" value="1"/>
</dbReference>
<dbReference type="Gene3D" id="3.30.565.10">
    <property type="entry name" value="Histidine kinase-like ATPase, C-terminal domain"/>
    <property type="match status" value="1"/>
</dbReference>
<keyword evidence="6" id="KW-0808">Transferase</keyword>
<dbReference type="GO" id="GO:0005524">
    <property type="term" value="F:ATP binding"/>
    <property type="evidence" value="ECO:0007669"/>
    <property type="project" value="UniProtKB-KW"/>
</dbReference>
<keyword evidence="5" id="KW-0597">Phosphoprotein</keyword>
<protein>
    <recommendedName>
        <fullName evidence="3">histidine kinase</fullName>
        <ecNumber evidence="3">2.7.13.3</ecNumber>
    </recommendedName>
</protein>
<evidence type="ECO:0000256" key="4">
    <source>
        <dbReference type="ARBA" id="ARBA00022475"/>
    </source>
</evidence>
<evidence type="ECO:0000256" key="13">
    <source>
        <dbReference type="ARBA" id="ARBA00023136"/>
    </source>
</evidence>
<evidence type="ECO:0000256" key="14">
    <source>
        <dbReference type="SAM" id="Phobius"/>
    </source>
</evidence>
<dbReference type="SMART" id="SM00304">
    <property type="entry name" value="HAMP"/>
    <property type="match status" value="1"/>
</dbReference>
<evidence type="ECO:0000256" key="9">
    <source>
        <dbReference type="ARBA" id="ARBA00022777"/>
    </source>
</evidence>
<dbReference type="FunFam" id="1.10.287.130:FF:000001">
    <property type="entry name" value="Two-component sensor histidine kinase"/>
    <property type="match status" value="1"/>
</dbReference>
<dbReference type="InterPro" id="IPR036097">
    <property type="entry name" value="HisK_dim/P_sf"/>
</dbReference>
<evidence type="ECO:0000313" key="17">
    <source>
        <dbReference type="EMBL" id="PWW27900.1"/>
    </source>
</evidence>
<dbReference type="Proteomes" id="UP000247150">
    <property type="component" value="Unassembled WGS sequence"/>
</dbReference>
<dbReference type="PRINTS" id="PR00344">
    <property type="entry name" value="BCTRLSENSOR"/>
</dbReference>
<dbReference type="PROSITE" id="PS50885">
    <property type="entry name" value="HAMP"/>
    <property type="match status" value="1"/>
</dbReference>
<dbReference type="SUPFAM" id="SSF47384">
    <property type="entry name" value="Homodimeric domain of signal transducing histidine kinase"/>
    <property type="match status" value="1"/>
</dbReference>
<dbReference type="CDD" id="cd06225">
    <property type="entry name" value="HAMP"/>
    <property type="match status" value="1"/>
</dbReference>
<evidence type="ECO:0000313" key="18">
    <source>
        <dbReference type="Proteomes" id="UP000247150"/>
    </source>
</evidence>
<keyword evidence="13 14" id="KW-0472">Membrane</keyword>
<evidence type="ECO:0000259" key="16">
    <source>
        <dbReference type="PROSITE" id="PS50885"/>
    </source>
</evidence>
<dbReference type="Gene3D" id="1.10.287.130">
    <property type="match status" value="1"/>
</dbReference>
<comment type="catalytic activity">
    <reaction evidence="1">
        <text>ATP + protein L-histidine = ADP + protein N-phospho-L-histidine.</text>
        <dbReference type="EC" id="2.7.13.3"/>
    </reaction>
</comment>
<dbReference type="EC" id="2.7.13.3" evidence="3"/>
<dbReference type="Pfam" id="PF02518">
    <property type="entry name" value="HATPase_c"/>
    <property type="match status" value="1"/>
</dbReference>
<keyword evidence="11 14" id="KW-1133">Transmembrane helix</keyword>
<keyword evidence="4" id="KW-1003">Cell membrane</keyword>
<dbReference type="Pfam" id="PF00512">
    <property type="entry name" value="HisKA"/>
    <property type="match status" value="1"/>
</dbReference>
<dbReference type="SUPFAM" id="SSF55874">
    <property type="entry name" value="ATPase domain of HSP90 chaperone/DNA topoisomerase II/histidine kinase"/>
    <property type="match status" value="1"/>
</dbReference>
<evidence type="ECO:0000256" key="3">
    <source>
        <dbReference type="ARBA" id="ARBA00012438"/>
    </source>
</evidence>
<dbReference type="PANTHER" id="PTHR45436">
    <property type="entry name" value="SENSOR HISTIDINE KINASE YKOH"/>
    <property type="match status" value="1"/>
</dbReference>
<dbReference type="SMART" id="SM00388">
    <property type="entry name" value="HisKA"/>
    <property type="match status" value="1"/>
</dbReference>
<dbReference type="InterPro" id="IPR003594">
    <property type="entry name" value="HATPase_dom"/>
</dbReference>
<organism evidence="17 18">
    <name type="scientific">Cytobacillus oceanisediminis</name>
    <dbReference type="NCBI Taxonomy" id="665099"/>
    <lineage>
        <taxon>Bacteria</taxon>
        <taxon>Bacillati</taxon>
        <taxon>Bacillota</taxon>
        <taxon>Bacilli</taxon>
        <taxon>Bacillales</taxon>
        <taxon>Bacillaceae</taxon>
        <taxon>Cytobacillus</taxon>
    </lineage>
</organism>
<dbReference type="InterPro" id="IPR050428">
    <property type="entry name" value="TCS_sensor_his_kinase"/>
</dbReference>
<dbReference type="InterPro" id="IPR004358">
    <property type="entry name" value="Sig_transdc_His_kin-like_C"/>
</dbReference>
<dbReference type="CDD" id="cd00082">
    <property type="entry name" value="HisKA"/>
    <property type="match status" value="1"/>
</dbReference>
<feature type="domain" description="Histidine kinase" evidence="15">
    <location>
        <begin position="239"/>
        <end position="451"/>
    </location>
</feature>
<gene>
    <name evidence="17" type="ORF">DFO73_107213</name>
</gene>
<evidence type="ECO:0000256" key="8">
    <source>
        <dbReference type="ARBA" id="ARBA00022741"/>
    </source>
</evidence>
<evidence type="ECO:0000256" key="12">
    <source>
        <dbReference type="ARBA" id="ARBA00023012"/>
    </source>
</evidence>
<dbReference type="RefSeq" id="WP_110065527.1">
    <property type="nucleotide sequence ID" value="NZ_QGTW01000007.1"/>
</dbReference>
<dbReference type="SMART" id="SM00387">
    <property type="entry name" value="HATPase_c"/>
    <property type="match status" value="1"/>
</dbReference>
<keyword evidence="7 14" id="KW-0812">Transmembrane</keyword>
<keyword evidence="12" id="KW-0902">Two-component regulatory system</keyword>
<evidence type="ECO:0000256" key="7">
    <source>
        <dbReference type="ARBA" id="ARBA00022692"/>
    </source>
</evidence>
<accession>A0A2V2ZZK1</accession>
<dbReference type="InterPro" id="IPR003660">
    <property type="entry name" value="HAMP_dom"/>
</dbReference>